<proteinExistence type="predicted"/>
<dbReference type="EMBL" id="CM018048">
    <property type="protein sequence ID" value="KAA8521627.1"/>
    <property type="molecule type" value="Genomic_DNA"/>
</dbReference>
<dbReference type="PANTHER" id="PTHR35099:SF2">
    <property type="entry name" value="OS02G0182700 PROTEIN"/>
    <property type="match status" value="1"/>
</dbReference>
<reference evidence="2 3" key="1">
    <citation type="submission" date="2019-09" db="EMBL/GenBank/DDBJ databases">
        <title>A chromosome-level genome assembly of the Chinese tupelo Nyssa sinensis.</title>
        <authorList>
            <person name="Yang X."/>
            <person name="Kang M."/>
            <person name="Yang Y."/>
            <person name="Xiong H."/>
            <person name="Wang M."/>
            <person name="Zhang Z."/>
            <person name="Wang Z."/>
            <person name="Wu H."/>
            <person name="Ma T."/>
            <person name="Liu J."/>
            <person name="Xi Z."/>
        </authorList>
    </citation>
    <scope>NUCLEOTIDE SEQUENCE [LARGE SCALE GENOMIC DNA]</scope>
    <source>
        <strain evidence="2">J267</strain>
        <tissue evidence="2">Leaf</tissue>
    </source>
</reference>
<organism evidence="2 3">
    <name type="scientific">Nyssa sinensis</name>
    <dbReference type="NCBI Taxonomy" id="561372"/>
    <lineage>
        <taxon>Eukaryota</taxon>
        <taxon>Viridiplantae</taxon>
        <taxon>Streptophyta</taxon>
        <taxon>Embryophyta</taxon>
        <taxon>Tracheophyta</taxon>
        <taxon>Spermatophyta</taxon>
        <taxon>Magnoliopsida</taxon>
        <taxon>eudicotyledons</taxon>
        <taxon>Gunneridae</taxon>
        <taxon>Pentapetalae</taxon>
        <taxon>asterids</taxon>
        <taxon>Cornales</taxon>
        <taxon>Nyssaceae</taxon>
        <taxon>Nyssa</taxon>
    </lineage>
</organism>
<sequence length="254" mass="28427">MTTDDWVSTALTDDTVVVELLFRLKKSLDSYSSLPLKLLPLLGWGHRQQRSKPAMRKEQDRTRCSPTTPLSWSGGGASASDGYDESSRPSDCSYLARSKGTFTNETTTTTTNKRSRKKKTFAELKEEESLLLKEKLHLKKEIATLHVTLKEQRARNENLKRIKLDLHLQSANKTGAVSDEPEDSISSQPNLMEASTLEHVPMLPTHATYDDLPAAETCKVQEDAETRESCFIIPDLNMAPFEEDSGSETLYGMS</sequence>
<feature type="region of interest" description="Disordered" evidence="1">
    <location>
        <begin position="47"/>
        <end position="98"/>
    </location>
</feature>
<evidence type="ECO:0000313" key="3">
    <source>
        <dbReference type="Proteomes" id="UP000325577"/>
    </source>
</evidence>
<dbReference type="PANTHER" id="PTHR35099">
    <property type="entry name" value="OS02G0182700 PROTEIN"/>
    <property type="match status" value="1"/>
</dbReference>
<gene>
    <name evidence="2" type="ORF">F0562_012300</name>
</gene>
<dbReference type="OrthoDB" id="1696863at2759"/>
<name>A0A5J4ZX57_9ASTE</name>
<protein>
    <recommendedName>
        <fullName evidence="4">BZIP domain-containing protein</fullName>
    </recommendedName>
</protein>
<keyword evidence="3" id="KW-1185">Reference proteome</keyword>
<evidence type="ECO:0000313" key="2">
    <source>
        <dbReference type="EMBL" id="KAA8521627.1"/>
    </source>
</evidence>
<accession>A0A5J4ZX57</accession>
<dbReference type="Proteomes" id="UP000325577">
    <property type="component" value="Linkage Group LG5"/>
</dbReference>
<dbReference type="AlphaFoldDB" id="A0A5J4ZX57"/>
<evidence type="ECO:0008006" key="4">
    <source>
        <dbReference type="Google" id="ProtNLM"/>
    </source>
</evidence>
<evidence type="ECO:0000256" key="1">
    <source>
        <dbReference type="SAM" id="MobiDB-lite"/>
    </source>
</evidence>